<dbReference type="SMART" id="SM00895">
    <property type="entry name" value="FCD"/>
    <property type="match status" value="1"/>
</dbReference>
<evidence type="ECO:0000313" key="6">
    <source>
        <dbReference type="Proteomes" id="UP000293568"/>
    </source>
</evidence>
<sequence>MQNAPIIHSINQHIYLTLKQEILAGELGPGTRLIVLELASRFHASQAPVREALERLKQEGLIVGVPNKGSVVSNITAKEIRDIFALREIIEGFAVRTSMPLLTERDYAALENIIEQMDDANKRKDTLLILELDMQFHGFFYQKCDNQAILELWNHMKSKVMRFMAISNRHYTTDSLAEWHQVLVAALRAGDEKAAEAAFIEHMHAYKVIDVD</sequence>
<evidence type="ECO:0000313" key="5">
    <source>
        <dbReference type="EMBL" id="QAY65958.1"/>
    </source>
</evidence>
<name>A0A4P6F6C0_9BACL</name>
<feature type="domain" description="HTH gntR-type" evidence="4">
    <location>
        <begin position="8"/>
        <end position="75"/>
    </location>
</feature>
<keyword evidence="6" id="KW-1185">Reference proteome</keyword>
<dbReference type="KEGG" id="pprt:ET464_05720"/>
<organism evidence="5 6">
    <name type="scientific">Paenibacillus protaetiae</name>
    <dbReference type="NCBI Taxonomy" id="2509456"/>
    <lineage>
        <taxon>Bacteria</taxon>
        <taxon>Bacillati</taxon>
        <taxon>Bacillota</taxon>
        <taxon>Bacilli</taxon>
        <taxon>Bacillales</taxon>
        <taxon>Paenibacillaceae</taxon>
        <taxon>Paenibacillus</taxon>
    </lineage>
</organism>
<dbReference type="PANTHER" id="PTHR43537:SF24">
    <property type="entry name" value="GLUCONATE OPERON TRANSCRIPTIONAL REPRESSOR"/>
    <property type="match status" value="1"/>
</dbReference>
<dbReference type="RefSeq" id="WP_129439025.1">
    <property type="nucleotide sequence ID" value="NZ_CP035492.1"/>
</dbReference>
<reference evidence="5 6" key="1">
    <citation type="submission" date="2019-01" db="EMBL/GenBank/DDBJ databases">
        <title>Genome sequencing of strain FW100M-2.</title>
        <authorList>
            <person name="Heo J."/>
            <person name="Kim S.-J."/>
            <person name="Kim J.-S."/>
            <person name="Hong S.-B."/>
            <person name="Kwon S.-W."/>
        </authorList>
    </citation>
    <scope>NUCLEOTIDE SEQUENCE [LARGE SCALE GENOMIC DNA]</scope>
    <source>
        <strain evidence="5 6">FW100M-2</strain>
    </source>
</reference>
<dbReference type="Gene3D" id="1.20.120.530">
    <property type="entry name" value="GntR ligand-binding domain-like"/>
    <property type="match status" value="1"/>
</dbReference>
<dbReference type="InterPro" id="IPR036390">
    <property type="entry name" value="WH_DNA-bd_sf"/>
</dbReference>
<dbReference type="Proteomes" id="UP000293568">
    <property type="component" value="Chromosome"/>
</dbReference>
<dbReference type="InterPro" id="IPR036388">
    <property type="entry name" value="WH-like_DNA-bd_sf"/>
</dbReference>
<dbReference type="InterPro" id="IPR000524">
    <property type="entry name" value="Tscrpt_reg_HTH_GntR"/>
</dbReference>
<evidence type="ECO:0000256" key="3">
    <source>
        <dbReference type="ARBA" id="ARBA00023163"/>
    </source>
</evidence>
<dbReference type="GO" id="GO:0003677">
    <property type="term" value="F:DNA binding"/>
    <property type="evidence" value="ECO:0007669"/>
    <property type="project" value="UniProtKB-KW"/>
</dbReference>
<proteinExistence type="predicted"/>
<evidence type="ECO:0000259" key="4">
    <source>
        <dbReference type="PROSITE" id="PS50949"/>
    </source>
</evidence>
<dbReference type="EMBL" id="CP035492">
    <property type="protein sequence ID" value="QAY65958.1"/>
    <property type="molecule type" value="Genomic_DNA"/>
</dbReference>
<accession>A0A4P6F6C0</accession>
<keyword evidence="1" id="KW-0805">Transcription regulation</keyword>
<dbReference type="Pfam" id="PF00392">
    <property type="entry name" value="GntR"/>
    <property type="match status" value="1"/>
</dbReference>
<evidence type="ECO:0000256" key="1">
    <source>
        <dbReference type="ARBA" id="ARBA00023015"/>
    </source>
</evidence>
<keyword evidence="3" id="KW-0804">Transcription</keyword>
<dbReference type="OrthoDB" id="574518at2"/>
<dbReference type="Gene3D" id="1.10.10.10">
    <property type="entry name" value="Winged helix-like DNA-binding domain superfamily/Winged helix DNA-binding domain"/>
    <property type="match status" value="1"/>
</dbReference>
<dbReference type="SUPFAM" id="SSF48008">
    <property type="entry name" value="GntR ligand-binding domain-like"/>
    <property type="match status" value="1"/>
</dbReference>
<dbReference type="PANTHER" id="PTHR43537">
    <property type="entry name" value="TRANSCRIPTIONAL REGULATOR, GNTR FAMILY"/>
    <property type="match status" value="1"/>
</dbReference>
<evidence type="ECO:0000256" key="2">
    <source>
        <dbReference type="ARBA" id="ARBA00023125"/>
    </source>
</evidence>
<keyword evidence="2" id="KW-0238">DNA-binding</keyword>
<dbReference type="SUPFAM" id="SSF46785">
    <property type="entry name" value="Winged helix' DNA-binding domain"/>
    <property type="match status" value="1"/>
</dbReference>
<dbReference type="InterPro" id="IPR011711">
    <property type="entry name" value="GntR_C"/>
</dbReference>
<dbReference type="InterPro" id="IPR008920">
    <property type="entry name" value="TF_FadR/GntR_C"/>
</dbReference>
<protein>
    <submittedName>
        <fullName evidence="5">GntR family transcriptional regulator</fullName>
    </submittedName>
</protein>
<dbReference type="AlphaFoldDB" id="A0A4P6F6C0"/>
<dbReference type="Pfam" id="PF07729">
    <property type="entry name" value="FCD"/>
    <property type="match status" value="1"/>
</dbReference>
<dbReference type="SMART" id="SM00345">
    <property type="entry name" value="HTH_GNTR"/>
    <property type="match status" value="1"/>
</dbReference>
<dbReference type="GO" id="GO:0003700">
    <property type="term" value="F:DNA-binding transcription factor activity"/>
    <property type="evidence" value="ECO:0007669"/>
    <property type="project" value="InterPro"/>
</dbReference>
<dbReference type="CDD" id="cd07377">
    <property type="entry name" value="WHTH_GntR"/>
    <property type="match status" value="1"/>
</dbReference>
<dbReference type="PROSITE" id="PS50949">
    <property type="entry name" value="HTH_GNTR"/>
    <property type="match status" value="1"/>
</dbReference>
<gene>
    <name evidence="5" type="ORF">ET464_05720</name>
</gene>